<dbReference type="Proteomes" id="UP000094707">
    <property type="component" value="Chromosome I"/>
</dbReference>
<evidence type="ECO:0000256" key="1">
    <source>
        <dbReference type="ARBA" id="ARBA00006723"/>
    </source>
</evidence>
<dbReference type="KEGG" id="mcub:MCBB_1276"/>
<organism evidence="4 5">
    <name type="scientific">Methanobacterium congolense</name>
    <dbReference type="NCBI Taxonomy" id="118062"/>
    <lineage>
        <taxon>Archaea</taxon>
        <taxon>Methanobacteriati</taxon>
        <taxon>Methanobacteriota</taxon>
        <taxon>Methanomada group</taxon>
        <taxon>Methanobacteria</taxon>
        <taxon>Methanobacteriales</taxon>
        <taxon>Methanobacteriaceae</taxon>
        <taxon>Methanobacterium</taxon>
    </lineage>
</organism>
<sequence length="72" mass="8181">MPVVHVNVWKGFEQEKVNYLIENITKVFVDIEIPAEAVEVLVHEVPQSHWGIGGVPASEKFKDTEIPGWNKK</sequence>
<dbReference type="AlphaFoldDB" id="A0A1D3L2E8"/>
<comment type="similarity">
    <text evidence="1">Belongs to the 4-oxalocrotonate tautomerase family.</text>
</comment>
<dbReference type="InterPro" id="IPR014347">
    <property type="entry name" value="Tautomerase/MIF_sf"/>
</dbReference>
<reference evidence="4 5" key="1">
    <citation type="submission" date="2016-08" db="EMBL/GenBank/DDBJ databases">
        <authorList>
            <person name="Seilhamer J.J."/>
        </authorList>
    </citation>
    <scope>NUCLEOTIDE SEQUENCE [LARGE SCALE GENOMIC DNA]</scope>
    <source>
        <strain evidence="4">Buetzberg</strain>
    </source>
</reference>
<evidence type="ECO:0000259" key="3">
    <source>
        <dbReference type="Pfam" id="PF01361"/>
    </source>
</evidence>
<dbReference type="PANTHER" id="PTHR35530">
    <property type="entry name" value="TAUTOMERASE-RELATED"/>
    <property type="match status" value="1"/>
</dbReference>
<accession>A0A1D3L2E8</accession>
<evidence type="ECO:0000256" key="2">
    <source>
        <dbReference type="ARBA" id="ARBA00023235"/>
    </source>
</evidence>
<dbReference type="OrthoDB" id="8161at2157"/>
<dbReference type="InterPro" id="IPR004370">
    <property type="entry name" value="4-OT-like_dom"/>
</dbReference>
<dbReference type="Gene3D" id="3.30.429.10">
    <property type="entry name" value="Macrophage Migration Inhibitory Factor"/>
    <property type="match status" value="1"/>
</dbReference>
<dbReference type="RefSeq" id="WP_071906956.1">
    <property type="nucleotide sequence ID" value="NZ_LT607756.1"/>
</dbReference>
<dbReference type="EMBL" id="LT607756">
    <property type="protein sequence ID" value="SCG85834.1"/>
    <property type="molecule type" value="Genomic_DNA"/>
</dbReference>
<dbReference type="PANTHER" id="PTHR35530:SF2">
    <property type="entry name" value="BSL4019 PROTEIN"/>
    <property type="match status" value="1"/>
</dbReference>
<dbReference type="PATRIC" id="fig|129848.4.peg.1293"/>
<evidence type="ECO:0000313" key="4">
    <source>
        <dbReference type="EMBL" id="SCG85834.1"/>
    </source>
</evidence>
<dbReference type="SUPFAM" id="SSF55331">
    <property type="entry name" value="Tautomerase/MIF"/>
    <property type="match status" value="1"/>
</dbReference>
<feature type="domain" description="4-oxalocrotonate tautomerase-like" evidence="3">
    <location>
        <begin position="2"/>
        <end position="56"/>
    </location>
</feature>
<name>A0A1D3L2E8_9EURY</name>
<evidence type="ECO:0000313" key="5">
    <source>
        <dbReference type="Proteomes" id="UP000094707"/>
    </source>
</evidence>
<dbReference type="GO" id="GO:0016853">
    <property type="term" value="F:isomerase activity"/>
    <property type="evidence" value="ECO:0007669"/>
    <property type="project" value="UniProtKB-KW"/>
</dbReference>
<keyword evidence="2" id="KW-0413">Isomerase</keyword>
<keyword evidence="5" id="KW-1185">Reference proteome</keyword>
<dbReference type="GeneID" id="30412119"/>
<proteinExistence type="inferred from homology"/>
<gene>
    <name evidence="4" type="ORF">MCBB_1276</name>
</gene>
<protein>
    <submittedName>
        <fullName evidence="4">4-oxalocrotonate tautomerase</fullName>
    </submittedName>
</protein>
<dbReference type="Pfam" id="PF01361">
    <property type="entry name" value="Tautomerase"/>
    <property type="match status" value="1"/>
</dbReference>